<accession>A0A2A2KVY7</accession>
<evidence type="ECO:0000313" key="2">
    <source>
        <dbReference type="EMBL" id="PAV78027.1"/>
    </source>
</evidence>
<proteinExistence type="predicted"/>
<evidence type="ECO:0000313" key="3">
    <source>
        <dbReference type="Proteomes" id="UP000218231"/>
    </source>
</evidence>
<feature type="transmembrane region" description="Helical" evidence="1">
    <location>
        <begin position="63"/>
        <end position="82"/>
    </location>
</feature>
<reference evidence="2 3" key="1">
    <citation type="journal article" date="2017" name="Curr. Biol.">
        <title>Genome architecture and evolution of a unichromosomal asexual nematode.</title>
        <authorList>
            <person name="Fradin H."/>
            <person name="Zegar C."/>
            <person name="Gutwein M."/>
            <person name="Lucas J."/>
            <person name="Kovtun M."/>
            <person name="Corcoran D."/>
            <person name="Baugh L.R."/>
            <person name="Kiontke K."/>
            <person name="Gunsalus K."/>
            <person name="Fitch D.H."/>
            <person name="Piano F."/>
        </authorList>
    </citation>
    <scope>NUCLEOTIDE SEQUENCE [LARGE SCALE GENOMIC DNA]</scope>
    <source>
        <strain evidence="2">PF1309</strain>
    </source>
</reference>
<keyword evidence="1" id="KW-0812">Transmembrane</keyword>
<gene>
    <name evidence="2" type="ORF">WR25_00916</name>
</gene>
<keyword evidence="1" id="KW-0472">Membrane</keyword>
<evidence type="ECO:0000256" key="1">
    <source>
        <dbReference type="SAM" id="Phobius"/>
    </source>
</evidence>
<dbReference type="AlphaFoldDB" id="A0A2A2KVY7"/>
<dbReference type="Proteomes" id="UP000218231">
    <property type="component" value="Unassembled WGS sequence"/>
</dbReference>
<name>A0A2A2KVY7_9BILA</name>
<comment type="caution">
    <text evidence="2">The sequence shown here is derived from an EMBL/GenBank/DDBJ whole genome shotgun (WGS) entry which is preliminary data.</text>
</comment>
<keyword evidence="3" id="KW-1185">Reference proteome</keyword>
<dbReference type="EMBL" id="LIAE01007628">
    <property type="protein sequence ID" value="PAV78027.1"/>
    <property type="molecule type" value="Genomic_DNA"/>
</dbReference>
<organism evidence="2 3">
    <name type="scientific">Diploscapter pachys</name>
    <dbReference type="NCBI Taxonomy" id="2018661"/>
    <lineage>
        <taxon>Eukaryota</taxon>
        <taxon>Metazoa</taxon>
        <taxon>Ecdysozoa</taxon>
        <taxon>Nematoda</taxon>
        <taxon>Chromadorea</taxon>
        <taxon>Rhabditida</taxon>
        <taxon>Rhabditina</taxon>
        <taxon>Rhabditomorpha</taxon>
        <taxon>Rhabditoidea</taxon>
        <taxon>Rhabditidae</taxon>
        <taxon>Diploscapter</taxon>
    </lineage>
</organism>
<protein>
    <submittedName>
        <fullName evidence="2">Uncharacterized protein</fullName>
    </submittedName>
</protein>
<sequence length="148" mass="16509">MDGMRREPHGVVVHKDGSSELLQPSSSTKLENGKSRLAAPVAKLISSKCERPSCSCPSLPPQWIVFLPSLIMFLVICIICSLQQIRISNLELRLTEAERGLQQLWEAQAKAQLRLKGRGILIASHGKSSQFTGRFDSSLHEMRHFICD</sequence>
<keyword evidence="1" id="KW-1133">Transmembrane helix</keyword>